<organism evidence="1 2">
    <name type="scientific">Mycena venus</name>
    <dbReference type="NCBI Taxonomy" id="2733690"/>
    <lineage>
        <taxon>Eukaryota</taxon>
        <taxon>Fungi</taxon>
        <taxon>Dikarya</taxon>
        <taxon>Basidiomycota</taxon>
        <taxon>Agaricomycotina</taxon>
        <taxon>Agaricomycetes</taxon>
        <taxon>Agaricomycetidae</taxon>
        <taxon>Agaricales</taxon>
        <taxon>Marasmiineae</taxon>
        <taxon>Mycenaceae</taxon>
        <taxon>Mycena</taxon>
    </lineage>
</organism>
<keyword evidence="2" id="KW-1185">Reference proteome</keyword>
<proteinExistence type="predicted"/>
<evidence type="ECO:0000313" key="1">
    <source>
        <dbReference type="EMBL" id="KAF7352135.1"/>
    </source>
</evidence>
<name>A0A8H7CVS0_9AGAR</name>
<sequence>MCCCILWARRPIVVLHSQQLLEYTLQDVASWQLPRFSARPMLVPDMLHASLGPRVETGSSDFSSVSVCSVPTTSDPLGSCTILVPGPPIVALDLGGWSLGAKNALTSVEITAILPHLTLPHLHTLLIETGDIEPATLGAFLSRHPKILSLAYEPSEILHRRSAALISPPIAHPGLTKISVTAWMEHFVSLLDAVAPSPLLSETLFPYNRDSASSVVALRSILRRIVARAESNFSLRIDGAYGRCLHGSLFYRRSDVWTSSI</sequence>
<comment type="caution">
    <text evidence="1">The sequence shown here is derived from an EMBL/GenBank/DDBJ whole genome shotgun (WGS) entry which is preliminary data.</text>
</comment>
<gene>
    <name evidence="1" type="ORF">MVEN_01176600</name>
</gene>
<accession>A0A8H7CVS0</accession>
<evidence type="ECO:0000313" key="2">
    <source>
        <dbReference type="Proteomes" id="UP000620124"/>
    </source>
</evidence>
<dbReference type="OrthoDB" id="2946512at2759"/>
<reference evidence="1" key="1">
    <citation type="submission" date="2020-05" db="EMBL/GenBank/DDBJ databases">
        <title>Mycena genomes resolve the evolution of fungal bioluminescence.</title>
        <authorList>
            <person name="Tsai I.J."/>
        </authorList>
    </citation>
    <scope>NUCLEOTIDE SEQUENCE</scope>
    <source>
        <strain evidence="1">CCC161011</strain>
    </source>
</reference>
<dbReference type="Proteomes" id="UP000620124">
    <property type="component" value="Unassembled WGS sequence"/>
</dbReference>
<dbReference type="AlphaFoldDB" id="A0A8H7CVS0"/>
<dbReference type="EMBL" id="JACAZI010000009">
    <property type="protein sequence ID" value="KAF7352135.1"/>
    <property type="molecule type" value="Genomic_DNA"/>
</dbReference>
<protein>
    <submittedName>
        <fullName evidence="1">Uncharacterized protein</fullName>
    </submittedName>
</protein>